<dbReference type="PANTHER" id="PTHR31213:SF70">
    <property type="entry name" value="MAJOR ALLERGEN PRU AR 1-LIKE"/>
    <property type="match status" value="1"/>
</dbReference>
<evidence type="ECO:0000259" key="2">
    <source>
        <dbReference type="Pfam" id="PF00407"/>
    </source>
</evidence>
<comment type="caution">
    <text evidence="3">The sequence shown here is derived from an EMBL/GenBank/DDBJ whole genome shotgun (WGS) entry which is preliminary data.</text>
</comment>
<dbReference type="PRINTS" id="PR00634">
    <property type="entry name" value="BETALLERGEN"/>
</dbReference>
<organism evidence="3 4">
    <name type="scientific">Stylosanthes scabra</name>
    <dbReference type="NCBI Taxonomy" id="79078"/>
    <lineage>
        <taxon>Eukaryota</taxon>
        <taxon>Viridiplantae</taxon>
        <taxon>Streptophyta</taxon>
        <taxon>Embryophyta</taxon>
        <taxon>Tracheophyta</taxon>
        <taxon>Spermatophyta</taxon>
        <taxon>Magnoliopsida</taxon>
        <taxon>eudicotyledons</taxon>
        <taxon>Gunneridae</taxon>
        <taxon>Pentapetalae</taxon>
        <taxon>rosids</taxon>
        <taxon>fabids</taxon>
        <taxon>Fabales</taxon>
        <taxon>Fabaceae</taxon>
        <taxon>Papilionoideae</taxon>
        <taxon>50 kb inversion clade</taxon>
        <taxon>dalbergioids sensu lato</taxon>
        <taxon>Dalbergieae</taxon>
        <taxon>Pterocarpus clade</taxon>
        <taxon>Stylosanthes</taxon>
    </lineage>
</organism>
<evidence type="ECO:0000313" key="4">
    <source>
        <dbReference type="Proteomes" id="UP001341840"/>
    </source>
</evidence>
<dbReference type="InterPro" id="IPR023393">
    <property type="entry name" value="START-like_dom_sf"/>
</dbReference>
<sequence>MGVYSDYDEFISPISPTRLFKALVVDSHNLVPKLLPQAITGIQTIQGDGGAGTIRQINFLEGGEVKSVKNRIDEVNEETLSYSYTTIEGDALKDKFASIAHEAKFEEAPNGGSINKMTTKYYTKGDDVEINQEEIKIGKEKLLGIYKVVEAYLLQNPHVYA</sequence>
<dbReference type="InterPro" id="IPR050279">
    <property type="entry name" value="Plant_def-hormone_signal"/>
</dbReference>
<gene>
    <name evidence="3" type="ORF">PIB30_089024</name>
</gene>
<dbReference type="EMBL" id="JASCZI010122473">
    <property type="protein sequence ID" value="MED6164350.1"/>
    <property type="molecule type" value="Genomic_DNA"/>
</dbReference>
<name>A0ABU6UV09_9FABA</name>
<accession>A0ABU6UV09</accession>
<dbReference type="InterPro" id="IPR000916">
    <property type="entry name" value="Bet_v_I/MLP"/>
</dbReference>
<protein>
    <recommendedName>
        <fullName evidence="2">Bet v I/Major latex protein domain-containing protein</fullName>
    </recommendedName>
</protein>
<evidence type="ECO:0000256" key="1">
    <source>
        <dbReference type="ARBA" id="ARBA00009744"/>
    </source>
</evidence>
<reference evidence="3 4" key="1">
    <citation type="journal article" date="2023" name="Plants (Basel)">
        <title>Bridging the Gap: Combining Genomics and Transcriptomics Approaches to Understand Stylosanthes scabra, an Orphan Legume from the Brazilian Caatinga.</title>
        <authorList>
            <person name="Ferreira-Neto J.R.C."/>
            <person name="da Silva M.D."/>
            <person name="Binneck E."/>
            <person name="de Melo N.F."/>
            <person name="da Silva R.H."/>
            <person name="de Melo A.L.T.M."/>
            <person name="Pandolfi V."/>
            <person name="Bustamante F.O."/>
            <person name="Brasileiro-Vidal A.C."/>
            <person name="Benko-Iseppon A.M."/>
        </authorList>
    </citation>
    <scope>NUCLEOTIDE SEQUENCE [LARGE SCALE GENOMIC DNA]</scope>
    <source>
        <tissue evidence="3">Leaves</tissue>
    </source>
</reference>
<dbReference type="SUPFAM" id="SSF55961">
    <property type="entry name" value="Bet v1-like"/>
    <property type="match status" value="1"/>
</dbReference>
<proteinExistence type="inferred from homology"/>
<keyword evidence="4" id="KW-1185">Reference proteome</keyword>
<dbReference type="Gene3D" id="3.30.530.20">
    <property type="match status" value="1"/>
</dbReference>
<evidence type="ECO:0000313" key="3">
    <source>
        <dbReference type="EMBL" id="MED6164350.1"/>
    </source>
</evidence>
<dbReference type="PANTHER" id="PTHR31213">
    <property type="entry name" value="OS08G0374000 PROTEIN-RELATED"/>
    <property type="match status" value="1"/>
</dbReference>
<dbReference type="InterPro" id="IPR024949">
    <property type="entry name" value="Bet_v_I_allergen"/>
</dbReference>
<feature type="domain" description="Bet v I/Major latex protein" evidence="2">
    <location>
        <begin position="11"/>
        <end position="156"/>
    </location>
</feature>
<dbReference type="Pfam" id="PF00407">
    <property type="entry name" value="Bet_v_1"/>
    <property type="match status" value="1"/>
</dbReference>
<comment type="similarity">
    <text evidence="1">Belongs to the BetVI family.</text>
</comment>
<dbReference type="CDD" id="cd07816">
    <property type="entry name" value="Bet_v1-like"/>
    <property type="match status" value="1"/>
</dbReference>
<dbReference type="Proteomes" id="UP001341840">
    <property type="component" value="Unassembled WGS sequence"/>
</dbReference>